<keyword evidence="4" id="KW-1185">Reference proteome</keyword>
<reference evidence="3 4" key="1">
    <citation type="journal article" date="2018" name="Nat. Genet.">
        <title>The Rosa genome provides new insights in the design of modern roses.</title>
        <authorList>
            <person name="Bendahmane M."/>
        </authorList>
    </citation>
    <scope>NUCLEOTIDE SEQUENCE [LARGE SCALE GENOMIC DNA]</scope>
    <source>
        <strain evidence="4">cv. Old Blush</strain>
    </source>
</reference>
<dbReference type="InterPro" id="IPR044730">
    <property type="entry name" value="RNase_H-like_dom_plant"/>
</dbReference>
<dbReference type="PANTHER" id="PTHR47074:SF79">
    <property type="entry name" value="PUTATIVE-RELATED"/>
    <property type="match status" value="1"/>
</dbReference>
<dbReference type="STRING" id="74649.A0A2P6PUV1"/>
<gene>
    <name evidence="3" type="ORF">RchiOBHm_Chr6g0286611</name>
</gene>
<keyword evidence="3" id="KW-0808">Transferase</keyword>
<dbReference type="SUPFAM" id="SSF53098">
    <property type="entry name" value="Ribonuclease H-like"/>
    <property type="match status" value="1"/>
</dbReference>
<dbReference type="InterPro" id="IPR052929">
    <property type="entry name" value="RNase_H-like_EbsB-rel"/>
</dbReference>
<dbReference type="Pfam" id="PF13966">
    <property type="entry name" value="zf-RVT"/>
    <property type="match status" value="1"/>
</dbReference>
<keyword evidence="3" id="KW-0548">Nucleotidyltransferase</keyword>
<organism evidence="3 4">
    <name type="scientific">Rosa chinensis</name>
    <name type="common">China rose</name>
    <dbReference type="NCBI Taxonomy" id="74649"/>
    <lineage>
        <taxon>Eukaryota</taxon>
        <taxon>Viridiplantae</taxon>
        <taxon>Streptophyta</taxon>
        <taxon>Embryophyta</taxon>
        <taxon>Tracheophyta</taxon>
        <taxon>Spermatophyta</taxon>
        <taxon>Magnoliopsida</taxon>
        <taxon>eudicotyledons</taxon>
        <taxon>Gunneridae</taxon>
        <taxon>Pentapetalae</taxon>
        <taxon>rosids</taxon>
        <taxon>fabids</taxon>
        <taxon>Rosales</taxon>
        <taxon>Rosaceae</taxon>
        <taxon>Rosoideae</taxon>
        <taxon>Rosoideae incertae sedis</taxon>
        <taxon>Rosa</taxon>
    </lineage>
</organism>
<evidence type="ECO:0000259" key="1">
    <source>
        <dbReference type="Pfam" id="PF13456"/>
    </source>
</evidence>
<dbReference type="InterPro" id="IPR002156">
    <property type="entry name" value="RNaseH_domain"/>
</dbReference>
<evidence type="ECO:0000313" key="3">
    <source>
        <dbReference type="EMBL" id="PRQ25708.1"/>
    </source>
</evidence>
<dbReference type="Gramene" id="PRQ25708">
    <property type="protein sequence ID" value="PRQ25708"/>
    <property type="gene ID" value="RchiOBHm_Chr6g0286611"/>
</dbReference>
<name>A0A2P6PUV1_ROSCH</name>
<dbReference type="Gene3D" id="3.30.420.10">
    <property type="entry name" value="Ribonuclease H-like superfamily/Ribonuclease H"/>
    <property type="match status" value="1"/>
</dbReference>
<keyword evidence="3" id="KW-0695">RNA-directed DNA polymerase</keyword>
<feature type="domain" description="RNase H type-1" evidence="1">
    <location>
        <begin position="262"/>
        <end position="344"/>
    </location>
</feature>
<dbReference type="OMA" id="SVAWRAC"/>
<dbReference type="GO" id="GO:0003676">
    <property type="term" value="F:nucleic acid binding"/>
    <property type="evidence" value="ECO:0007669"/>
    <property type="project" value="InterPro"/>
</dbReference>
<proteinExistence type="predicted"/>
<dbReference type="GO" id="GO:0003964">
    <property type="term" value="F:RNA-directed DNA polymerase activity"/>
    <property type="evidence" value="ECO:0007669"/>
    <property type="project" value="UniProtKB-KW"/>
</dbReference>
<dbReference type="CDD" id="cd06222">
    <property type="entry name" value="RNase_H_like"/>
    <property type="match status" value="1"/>
</dbReference>
<evidence type="ECO:0000313" key="4">
    <source>
        <dbReference type="Proteomes" id="UP000238479"/>
    </source>
</evidence>
<protein>
    <submittedName>
        <fullName evidence="3">Putative ribonuclease H-like domain, reverse transcriptase zinc-binding domain-containing protein</fullName>
    </submittedName>
</protein>
<dbReference type="EMBL" id="PDCK01000044">
    <property type="protein sequence ID" value="PRQ25708.1"/>
    <property type="molecule type" value="Genomic_DNA"/>
</dbReference>
<accession>A0A2P6PUV1</accession>
<evidence type="ECO:0000259" key="2">
    <source>
        <dbReference type="Pfam" id="PF13966"/>
    </source>
</evidence>
<comment type="caution">
    <text evidence="3">The sequence shown here is derived from an EMBL/GenBank/DDBJ whole genome shotgun (WGS) entry which is preliminary data.</text>
</comment>
<dbReference type="GO" id="GO:0004523">
    <property type="term" value="F:RNA-DNA hybrid ribonuclease activity"/>
    <property type="evidence" value="ECO:0007669"/>
    <property type="project" value="InterPro"/>
</dbReference>
<dbReference type="AlphaFoldDB" id="A0A2P6PUV1"/>
<dbReference type="Pfam" id="PF13456">
    <property type="entry name" value="RVT_3"/>
    <property type="match status" value="1"/>
</dbReference>
<sequence>MEGTKDFMVADLIDEGGREWVMELLEELFTSHEVDTIAAIPLSLRNSDDRLVWHYDRKGIYSVKSGYYIFHKAQTVRDCASGSMGEGGAWRRYWHMLWSASVPPKVKLFMWKLIKGILPTKCNLVQKKVSLPDEKCTFCMAACESGTHLFKDCPTLLCFWLYGPLHLNPVEHPAKTLSSWTLDMLDILSVDQCDFFFMGLWAVWFERNKMVWKNDAFQPLMLIEWAVRHLVEFQKYHPKAVRKKKQAPMKWQCSPRGRLKINVDGAFRADVGCGGIGVVVRDDVGMGIAALARPFLHAHSVLNMEAEACRAGLLLGIHQGWSDIEIESDSAILVAALNSGEKNFSQDVIYEDYCNSTYVARDSGYMSPRCKF</sequence>
<dbReference type="PANTHER" id="PTHR47074">
    <property type="entry name" value="BNAC02G40300D PROTEIN"/>
    <property type="match status" value="1"/>
</dbReference>
<dbReference type="InterPro" id="IPR026960">
    <property type="entry name" value="RVT-Znf"/>
</dbReference>
<dbReference type="InterPro" id="IPR036397">
    <property type="entry name" value="RNaseH_sf"/>
</dbReference>
<dbReference type="Proteomes" id="UP000238479">
    <property type="component" value="Chromosome 6"/>
</dbReference>
<feature type="domain" description="Reverse transcriptase zinc-binding" evidence="2">
    <location>
        <begin position="61"/>
        <end position="160"/>
    </location>
</feature>
<dbReference type="InterPro" id="IPR012337">
    <property type="entry name" value="RNaseH-like_sf"/>
</dbReference>